<keyword evidence="3" id="KW-1185">Reference proteome</keyword>
<dbReference type="Pfam" id="PF14088">
    <property type="entry name" value="DUF4268"/>
    <property type="match status" value="1"/>
</dbReference>
<feature type="domain" description="DUF4268" evidence="1">
    <location>
        <begin position="10"/>
        <end position="145"/>
    </location>
</feature>
<organism evidence="2 3">
    <name type="scientific">Pedobacter montanisoli</name>
    <dbReference type="NCBI Taxonomy" id="2923277"/>
    <lineage>
        <taxon>Bacteria</taxon>
        <taxon>Pseudomonadati</taxon>
        <taxon>Bacteroidota</taxon>
        <taxon>Sphingobacteriia</taxon>
        <taxon>Sphingobacteriales</taxon>
        <taxon>Sphingobacteriaceae</taxon>
        <taxon>Pedobacter</taxon>
    </lineage>
</organism>
<dbReference type="InterPro" id="IPR025364">
    <property type="entry name" value="DUF4268"/>
</dbReference>
<reference evidence="2" key="1">
    <citation type="submission" date="2022-03" db="EMBL/GenBank/DDBJ databases">
        <authorList>
            <person name="Woo C.Y."/>
        </authorList>
    </citation>
    <scope>NUCLEOTIDE SEQUENCE</scope>
    <source>
        <strain evidence="2">CYS-01</strain>
    </source>
</reference>
<protein>
    <submittedName>
        <fullName evidence="2">DUF4268 domain-containing protein</fullName>
    </submittedName>
</protein>
<name>A0ABS9ZV78_9SPHI</name>
<sequence length="154" mass="18092">MYSKEEAARLRQQFWITFGKYMKPIAGAEGMPVNWVNYKTGIKHIFFRTDADQKKVSISIEITHPDAGVRALFYEQLLMFKNMLHDTLGEEWEWLPDTVNTQYIPIAKIFAERAGLSIYNQQQWPEMISFLKPRIIALDEFWINVKPVFEDLSA</sequence>
<evidence type="ECO:0000313" key="3">
    <source>
        <dbReference type="Proteomes" id="UP001165460"/>
    </source>
</evidence>
<evidence type="ECO:0000313" key="2">
    <source>
        <dbReference type="EMBL" id="MCJ0741089.1"/>
    </source>
</evidence>
<dbReference type="EMBL" id="JALGBH010000001">
    <property type="protein sequence ID" value="MCJ0741089.1"/>
    <property type="molecule type" value="Genomic_DNA"/>
</dbReference>
<comment type="caution">
    <text evidence="2">The sequence shown here is derived from an EMBL/GenBank/DDBJ whole genome shotgun (WGS) entry which is preliminary data.</text>
</comment>
<dbReference type="Proteomes" id="UP001165460">
    <property type="component" value="Unassembled WGS sequence"/>
</dbReference>
<accession>A0ABS9ZV78</accession>
<dbReference type="RefSeq" id="WP_243357454.1">
    <property type="nucleotide sequence ID" value="NZ_JALGBH010000001.1"/>
</dbReference>
<proteinExistence type="predicted"/>
<evidence type="ECO:0000259" key="1">
    <source>
        <dbReference type="Pfam" id="PF14088"/>
    </source>
</evidence>
<gene>
    <name evidence="2" type="ORF">MMF97_00110</name>
</gene>